<dbReference type="FunFam" id="3.30.70.270:FF:000020">
    <property type="entry name" value="Transposon Tf2-6 polyprotein-like Protein"/>
    <property type="match status" value="1"/>
</dbReference>
<dbReference type="Proteomes" id="UP001066276">
    <property type="component" value="Chromosome 3_2"/>
</dbReference>
<dbReference type="PANTHER" id="PTHR37984">
    <property type="entry name" value="PROTEIN CBG26694"/>
    <property type="match status" value="1"/>
</dbReference>
<dbReference type="Pfam" id="PF17919">
    <property type="entry name" value="RT_RNaseH_2"/>
    <property type="match status" value="1"/>
</dbReference>
<comment type="caution">
    <text evidence="6">The sequence shown here is derived from an EMBL/GenBank/DDBJ whole genome shotgun (WGS) entry which is preliminary data.</text>
</comment>
<dbReference type="InterPro" id="IPR043128">
    <property type="entry name" value="Rev_trsase/Diguanyl_cyclase"/>
</dbReference>
<dbReference type="InterPro" id="IPR050951">
    <property type="entry name" value="Retrovirus_Pol_polyprotein"/>
</dbReference>
<protein>
    <recommendedName>
        <fullName evidence="2">ribonuclease H</fullName>
        <ecNumber evidence="2">3.1.26.4</ecNumber>
    </recommendedName>
</protein>
<evidence type="ECO:0000256" key="3">
    <source>
        <dbReference type="ARBA" id="ARBA00023268"/>
    </source>
</evidence>
<dbReference type="InterPro" id="IPR041577">
    <property type="entry name" value="RT_RNaseH_2"/>
</dbReference>
<dbReference type="AlphaFoldDB" id="A0AAV7TX90"/>
<dbReference type="CDD" id="cd01647">
    <property type="entry name" value="RT_LTR"/>
    <property type="match status" value="1"/>
</dbReference>
<evidence type="ECO:0000259" key="5">
    <source>
        <dbReference type="PROSITE" id="PS50878"/>
    </source>
</evidence>
<dbReference type="PANTHER" id="PTHR37984:SF5">
    <property type="entry name" value="PROTEIN NYNRIN-LIKE"/>
    <property type="match status" value="1"/>
</dbReference>
<gene>
    <name evidence="6" type="ORF">NDU88_006070</name>
</gene>
<dbReference type="Gene3D" id="3.10.10.10">
    <property type="entry name" value="HIV Type 1 Reverse Transcriptase, subunit A, domain 1"/>
    <property type="match status" value="1"/>
</dbReference>
<keyword evidence="7" id="KW-1185">Reference proteome</keyword>
<evidence type="ECO:0000313" key="7">
    <source>
        <dbReference type="Proteomes" id="UP001066276"/>
    </source>
</evidence>
<dbReference type="InterPro" id="IPR043502">
    <property type="entry name" value="DNA/RNA_pol_sf"/>
</dbReference>
<evidence type="ECO:0000313" key="6">
    <source>
        <dbReference type="EMBL" id="KAJ1180855.1"/>
    </source>
</evidence>
<dbReference type="Gene3D" id="3.30.70.270">
    <property type="match status" value="2"/>
</dbReference>
<dbReference type="GO" id="GO:0004523">
    <property type="term" value="F:RNA-DNA hybrid ribonuclease activity"/>
    <property type="evidence" value="ECO:0007669"/>
    <property type="project" value="UniProtKB-EC"/>
</dbReference>
<name>A0AAV7TX90_PLEWA</name>
<dbReference type="FunFam" id="3.10.20.370:FF:000001">
    <property type="entry name" value="Retrovirus-related Pol polyprotein from transposon 17.6-like protein"/>
    <property type="match status" value="1"/>
</dbReference>
<dbReference type="CDD" id="cd09274">
    <property type="entry name" value="RNase_HI_RT_Ty3"/>
    <property type="match status" value="1"/>
</dbReference>
<feature type="region of interest" description="Disordered" evidence="4">
    <location>
        <begin position="1"/>
        <end position="25"/>
    </location>
</feature>
<keyword evidence="3" id="KW-0511">Multifunctional enzyme</keyword>
<dbReference type="Pfam" id="PF00078">
    <property type="entry name" value="RVT_1"/>
    <property type="match status" value="1"/>
</dbReference>
<dbReference type="PROSITE" id="PS50878">
    <property type="entry name" value="RT_POL"/>
    <property type="match status" value="1"/>
</dbReference>
<proteinExistence type="inferred from homology"/>
<dbReference type="InterPro" id="IPR000477">
    <property type="entry name" value="RT_dom"/>
</dbReference>
<sequence length="540" mass="62832">MTSRALPHRSEETRSELKGTTDEEPMQMTWHEGHYHLLSGKTGEEKDFAFIVVLVIYFVPVPGLNKITTKDRYPLPLIKDILEAVRGAKQFTKLDLRGAYHLLRIKEGDEWKTAFRTPFGHYEYRVMPFGLTNAPSIFQRFMDAIFSDLLNQTVVVYLDDILIFSVHPEQHTKHVLQVLERLRQHHLFCKPEKCEFDQTEVKYLGYCINQVGVAMDSDKIQAILDWPSPSSIKETQCFLGLANFYRQFIADFAQRTNYITQTLKKDNLRKGFCWTQDAEFAFQELKKAFIQAPILRHPDTTKQFIVVTDASERAIGAALLQKQDDDGLEHPVFYLSHILSDSERNYSVLERELLALKTACTEWRHFLMGSKEPFEARTDHRNLQCLRNFQRQNSWQARWAFFFSQYDFYITYIPGSQNILADALSRRYPECSDSPVQNLFENNRIIGLVQTFLDKVKTEYSNLEITEMNNLRLQLHKDQEYYYYKKALFLPTKIVQTEALHPVGCQEQKAISVTVREMISGGTGVNMRLAIPEVNDGLNE</sequence>
<feature type="domain" description="Reverse transcriptase" evidence="5">
    <location>
        <begin position="1"/>
        <end position="208"/>
    </location>
</feature>
<dbReference type="EC" id="3.1.26.4" evidence="2"/>
<evidence type="ECO:0000256" key="2">
    <source>
        <dbReference type="ARBA" id="ARBA00012180"/>
    </source>
</evidence>
<organism evidence="6 7">
    <name type="scientific">Pleurodeles waltl</name>
    <name type="common">Iberian ribbed newt</name>
    <dbReference type="NCBI Taxonomy" id="8319"/>
    <lineage>
        <taxon>Eukaryota</taxon>
        <taxon>Metazoa</taxon>
        <taxon>Chordata</taxon>
        <taxon>Craniata</taxon>
        <taxon>Vertebrata</taxon>
        <taxon>Euteleostomi</taxon>
        <taxon>Amphibia</taxon>
        <taxon>Batrachia</taxon>
        <taxon>Caudata</taxon>
        <taxon>Salamandroidea</taxon>
        <taxon>Salamandridae</taxon>
        <taxon>Pleurodelinae</taxon>
        <taxon>Pleurodeles</taxon>
    </lineage>
</organism>
<comment type="similarity">
    <text evidence="1">Belongs to the beta type-B retroviral polymerase family. HERV class-II K(HML-2) pol subfamily.</text>
</comment>
<reference evidence="6" key="1">
    <citation type="journal article" date="2022" name="bioRxiv">
        <title>Sequencing and chromosome-scale assembly of the giantPleurodeles waltlgenome.</title>
        <authorList>
            <person name="Brown T."/>
            <person name="Elewa A."/>
            <person name="Iarovenko S."/>
            <person name="Subramanian E."/>
            <person name="Araus A.J."/>
            <person name="Petzold A."/>
            <person name="Susuki M."/>
            <person name="Suzuki K.-i.T."/>
            <person name="Hayashi T."/>
            <person name="Toyoda A."/>
            <person name="Oliveira C."/>
            <person name="Osipova E."/>
            <person name="Leigh N.D."/>
            <person name="Simon A."/>
            <person name="Yun M.H."/>
        </authorList>
    </citation>
    <scope>NUCLEOTIDE SEQUENCE</scope>
    <source>
        <strain evidence="6">20211129_DDA</strain>
        <tissue evidence="6">Liver</tissue>
    </source>
</reference>
<accession>A0AAV7TX90</accession>
<evidence type="ECO:0000256" key="4">
    <source>
        <dbReference type="SAM" id="MobiDB-lite"/>
    </source>
</evidence>
<feature type="compositionally biased region" description="Basic and acidic residues" evidence="4">
    <location>
        <begin position="8"/>
        <end position="21"/>
    </location>
</feature>
<dbReference type="EMBL" id="JANPWB010000006">
    <property type="protein sequence ID" value="KAJ1180855.1"/>
    <property type="molecule type" value="Genomic_DNA"/>
</dbReference>
<dbReference type="SUPFAM" id="SSF56672">
    <property type="entry name" value="DNA/RNA polymerases"/>
    <property type="match status" value="1"/>
</dbReference>
<evidence type="ECO:0000256" key="1">
    <source>
        <dbReference type="ARBA" id="ARBA00010879"/>
    </source>
</evidence>